<protein>
    <submittedName>
        <fullName evidence="6">TetR family transcriptional regulator</fullName>
    </submittedName>
</protein>
<evidence type="ECO:0000313" key="7">
    <source>
        <dbReference type="Proteomes" id="UP000077628"/>
    </source>
</evidence>
<organism evidence="6 7">
    <name type="scientific">Methylomonas koyamae</name>
    <dbReference type="NCBI Taxonomy" id="702114"/>
    <lineage>
        <taxon>Bacteria</taxon>
        <taxon>Pseudomonadati</taxon>
        <taxon>Pseudomonadota</taxon>
        <taxon>Gammaproteobacteria</taxon>
        <taxon>Methylococcales</taxon>
        <taxon>Methylococcaceae</taxon>
        <taxon>Methylomonas</taxon>
    </lineage>
</organism>
<dbReference type="Proteomes" id="UP000077628">
    <property type="component" value="Unassembled WGS sequence"/>
</dbReference>
<dbReference type="InterPro" id="IPR009057">
    <property type="entry name" value="Homeodomain-like_sf"/>
</dbReference>
<keyword evidence="7" id="KW-1185">Reference proteome</keyword>
<dbReference type="AlphaFoldDB" id="A0A177PI87"/>
<dbReference type="EMBL" id="LUUK01000005">
    <property type="protein sequence ID" value="OAI29119.1"/>
    <property type="molecule type" value="Genomic_DNA"/>
</dbReference>
<dbReference type="GO" id="GO:0003677">
    <property type="term" value="F:DNA binding"/>
    <property type="evidence" value="ECO:0007669"/>
    <property type="project" value="UniProtKB-UniRule"/>
</dbReference>
<evidence type="ECO:0000256" key="1">
    <source>
        <dbReference type="ARBA" id="ARBA00023015"/>
    </source>
</evidence>
<dbReference type="PANTHER" id="PTHR47506:SF3">
    <property type="entry name" value="HTH-TYPE TRANSCRIPTIONAL REGULATOR LMRA"/>
    <property type="match status" value="1"/>
</dbReference>
<feature type="domain" description="HTH tetR-type" evidence="5">
    <location>
        <begin position="11"/>
        <end position="71"/>
    </location>
</feature>
<evidence type="ECO:0000313" key="6">
    <source>
        <dbReference type="EMBL" id="OAI29119.1"/>
    </source>
</evidence>
<dbReference type="Gene3D" id="1.10.357.10">
    <property type="entry name" value="Tetracycline Repressor, domain 2"/>
    <property type="match status" value="1"/>
</dbReference>
<evidence type="ECO:0000256" key="2">
    <source>
        <dbReference type="ARBA" id="ARBA00023125"/>
    </source>
</evidence>
<gene>
    <name evidence="6" type="ORF">A1355_17060</name>
</gene>
<dbReference type="InterPro" id="IPR036271">
    <property type="entry name" value="Tet_transcr_reg_TetR-rel_C_sf"/>
</dbReference>
<dbReference type="OrthoDB" id="116240at2"/>
<reference evidence="7" key="1">
    <citation type="submission" date="2016-03" db="EMBL/GenBank/DDBJ databases">
        <authorList>
            <person name="Heylen K."/>
            <person name="De Vos P."/>
            <person name="Vekeman B."/>
        </authorList>
    </citation>
    <scope>NUCLEOTIDE SEQUENCE [LARGE SCALE GENOMIC DNA]</scope>
    <source>
        <strain evidence="7">R-45383</strain>
    </source>
</reference>
<comment type="caution">
    <text evidence="6">The sequence shown here is derived from an EMBL/GenBank/DDBJ whole genome shotgun (WGS) entry which is preliminary data.</text>
</comment>
<dbReference type="SUPFAM" id="SSF46689">
    <property type="entry name" value="Homeodomain-like"/>
    <property type="match status" value="1"/>
</dbReference>
<name>A0A177PI87_9GAMM</name>
<dbReference type="PROSITE" id="PS50977">
    <property type="entry name" value="HTH_TETR_2"/>
    <property type="match status" value="1"/>
</dbReference>
<keyword evidence="2 4" id="KW-0238">DNA-binding</keyword>
<accession>A0A177PI87</accession>
<evidence type="ECO:0000259" key="5">
    <source>
        <dbReference type="PROSITE" id="PS50977"/>
    </source>
</evidence>
<dbReference type="RefSeq" id="WP_064023963.1">
    <property type="nucleotide sequence ID" value="NZ_LUUK01000005.1"/>
</dbReference>
<evidence type="ECO:0000256" key="3">
    <source>
        <dbReference type="ARBA" id="ARBA00023163"/>
    </source>
</evidence>
<sequence length="208" mass="22599">MNDKSPSIADKPPRERILLTAHDLFYRDGIRATGIDKVIAESGVTKVTFYRQFPSKNDLILAFLNYRHQRWMAWFEDALARHGGRDGGGLAPVSLALAEWFDNPLFRGCAFINSVAELGGAMPEVVAICRDHKQDMERVIARLLPDGPMRGRLAEAAAIAVDGAIIRAQAEPNRPDDEAARRAALRGLETLLAALSAAGLAGVEAAPD</sequence>
<keyword evidence="1" id="KW-0805">Transcription regulation</keyword>
<keyword evidence="3" id="KW-0804">Transcription</keyword>
<dbReference type="InterPro" id="IPR001647">
    <property type="entry name" value="HTH_TetR"/>
</dbReference>
<dbReference type="SUPFAM" id="SSF48498">
    <property type="entry name" value="Tetracyclin repressor-like, C-terminal domain"/>
    <property type="match status" value="1"/>
</dbReference>
<proteinExistence type="predicted"/>
<dbReference type="PRINTS" id="PR00455">
    <property type="entry name" value="HTHTETR"/>
</dbReference>
<feature type="DNA-binding region" description="H-T-H motif" evidence="4">
    <location>
        <begin position="34"/>
        <end position="53"/>
    </location>
</feature>
<dbReference type="STRING" id="702114.A1355_17060"/>
<dbReference type="PANTHER" id="PTHR47506">
    <property type="entry name" value="TRANSCRIPTIONAL REGULATORY PROTEIN"/>
    <property type="match status" value="1"/>
</dbReference>
<dbReference type="Pfam" id="PF00440">
    <property type="entry name" value="TetR_N"/>
    <property type="match status" value="1"/>
</dbReference>
<evidence type="ECO:0000256" key="4">
    <source>
        <dbReference type="PROSITE-ProRule" id="PRU00335"/>
    </source>
</evidence>